<feature type="region of interest" description="Disordered" evidence="1">
    <location>
        <begin position="1"/>
        <end position="26"/>
    </location>
</feature>
<sequence length="122" mass="14152">MVPNSNIEDSLTDSDTETESVSDSDKANSADFDEILKITDFYHMPYFESKFKNVKFIMPDVDFNVCPIEELKLFEFCSLFGKEMAEHSVTEEEMMELICLFSERDLATNWINDLLLTIIELL</sequence>
<gene>
    <name evidence="2" type="primary">orf122</name>
</gene>
<dbReference type="EMBL" id="MH138073">
    <property type="protein sequence ID" value="AWB36127.1"/>
    <property type="molecule type" value="Genomic_DNA"/>
</dbReference>
<geneLocation type="mitochondrion" evidence="2"/>
<dbReference type="GeneID" id="36940658"/>
<evidence type="ECO:0000256" key="1">
    <source>
        <dbReference type="SAM" id="MobiDB-lite"/>
    </source>
</evidence>
<organism evidence="2">
    <name type="scientific">Russula abietina</name>
    <dbReference type="NCBI Taxonomy" id="482377"/>
    <lineage>
        <taxon>Eukaryota</taxon>
        <taxon>Fungi</taxon>
        <taxon>Dikarya</taxon>
        <taxon>Basidiomycota</taxon>
        <taxon>Agaricomycotina</taxon>
        <taxon>Agaricomycetes</taxon>
        <taxon>Russulales</taxon>
        <taxon>Russulaceae</taxon>
        <taxon>Russula</taxon>
    </lineage>
</organism>
<feature type="compositionally biased region" description="Acidic residues" evidence="1">
    <location>
        <begin position="10"/>
        <end position="22"/>
    </location>
</feature>
<dbReference type="RefSeq" id="YP_009487225.1">
    <property type="nucleotide sequence ID" value="NC_037774.1"/>
</dbReference>
<protein>
    <submittedName>
        <fullName evidence="2">Uncharacterized protein</fullName>
    </submittedName>
</protein>
<name>A0A2S0U3R5_9AGAM</name>
<evidence type="ECO:0000313" key="2">
    <source>
        <dbReference type="EMBL" id="AWB36127.1"/>
    </source>
</evidence>
<proteinExistence type="predicted"/>
<dbReference type="AlphaFoldDB" id="A0A2S0U3R5"/>
<accession>A0A2S0U3R5</accession>
<reference evidence="2" key="1">
    <citation type="journal article" date="2018" name="Int. J. Biol. Macromol.">
        <title>Characterization and comparative mitogenomic analysis of six newly sequenced mitochondrial genomes from ectomycorrhizal fungi (Russula) and phylogenetic analysis of the Agaricomycetes.</title>
        <authorList>
            <person name="Li Q."/>
            <person name="Wang Q."/>
            <person name="Chen C."/>
            <person name="Jin X."/>
            <person name="Chen Z."/>
            <person name="Xiong C."/>
            <person name="Li P."/>
            <person name="Zhao J."/>
            <person name="Huang W."/>
        </authorList>
    </citation>
    <scope>NUCLEOTIDE SEQUENCE</scope>
</reference>
<keyword evidence="2" id="KW-0496">Mitochondrion</keyword>